<evidence type="ECO:0000313" key="3">
    <source>
        <dbReference type="Proteomes" id="UP000701853"/>
    </source>
</evidence>
<proteinExistence type="predicted"/>
<feature type="transmembrane region" description="Helical" evidence="1">
    <location>
        <begin position="15"/>
        <end position="35"/>
    </location>
</feature>
<comment type="caution">
    <text evidence="2">The sequence shown here is derived from an EMBL/GenBank/DDBJ whole genome shotgun (WGS) entry which is preliminary data.</text>
</comment>
<dbReference type="AlphaFoldDB" id="A0A8J6CYA8"/>
<organism evidence="2 3">
    <name type="scientific">Gossypium anomalum</name>
    <dbReference type="NCBI Taxonomy" id="47600"/>
    <lineage>
        <taxon>Eukaryota</taxon>
        <taxon>Viridiplantae</taxon>
        <taxon>Streptophyta</taxon>
        <taxon>Embryophyta</taxon>
        <taxon>Tracheophyta</taxon>
        <taxon>Spermatophyta</taxon>
        <taxon>Magnoliopsida</taxon>
        <taxon>eudicotyledons</taxon>
        <taxon>Gunneridae</taxon>
        <taxon>Pentapetalae</taxon>
        <taxon>rosids</taxon>
        <taxon>malvids</taxon>
        <taxon>Malvales</taxon>
        <taxon>Malvaceae</taxon>
        <taxon>Malvoideae</taxon>
        <taxon>Gossypium</taxon>
    </lineage>
</organism>
<reference evidence="2 3" key="1">
    <citation type="journal article" date="2021" name="bioRxiv">
        <title>The Gossypium anomalum genome as a resource for cotton improvement and evolutionary analysis of hybrid incompatibility.</title>
        <authorList>
            <person name="Grover C.E."/>
            <person name="Yuan D."/>
            <person name="Arick M.A."/>
            <person name="Miller E.R."/>
            <person name="Hu G."/>
            <person name="Peterson D.G."/>
            <person name="Wendel J.F."/>
            <person name="Udall J.A."/>
        </authorList>
    </citation>
    <scope>NUCLEOTIDE SEQUENCE [LARGE SCALE GENOMIC DNA]</scope>
    <source>
        <strain evidence="2">JFW-Udall</strain>
        <tissue evidence="2">Leaf</tissue>
    </source>
</reference>
<sequence length="60" mass="7426">MYITWRLFKTRACKYFLKVLLFMPSLSISFVRYAFIKDPYVFGRILVLILNFYFYFNIFS</sequence>
<feature type="transmembrane region" description="Helical" evidence="1">
    <location>
        <begin position="41"/>
        <end position="59"/>
    </location>
</feature>
<protein>
    <submittedName>
        <fullName evidence="2">Uncharacterized protein</fullName>
    </submittedName>
</protein>
<keyword evidence="3" id="KW-1185">Reference proteome</keyword>
<accession>A0A8J6CYA8</accession>
<dbReference type="Proteomes" id="UP000701853">
    <property type="component" value="Chromosome 7"/>
</dbReference>
<evidence type="ECO:0000256" key="1">
    <source>
        <dbReference type="SAM" id="Phobius"/>
    </source>
</evidence>
<gene>
    <name evidence="2" type="ORF">CXB51_018824</name>
</gene>
<dbReference type="EMBL" id="JAHUZN010000007">
    <property type="protein sequence ID" value="KAG8487956.1"/>
    <property type="molecule type" value="Genomic_DNA"/>
</dbReference>
<keyword evidence="1" id="KW-0812">Transmembrane</keyword>
<evidence type="ECO:0000313" key="2">
    <source>
        <dbReference type="EMBL" id="KAG8487956.1"/>
    </source>
</evidence>
<keyword evidence="1" id="KW-1133">Transmembrane helix</keyword>
<name>A0A8J6CYA8_9ROSI</name>
<keyword evidence="1" id="KW-0472">Membrane</keyword>